<evidence type="ECO:0000313" key="2">
    <source>
        <dbReference type="EMBL" id="KZZ91572.1"/>
    </source>
</evidence>
<gene>
    <name evidence="2" type="ORF">AAP_03278</name>
</gene>
<name>A0A167YNT1_9EURO</name>
<sequence length="398" mass="45028">MQVIDLLKEYQNISRGPNQRTAVLSVILHDPEHVDILYDALSHYVSVLRSRPRHEAESGYVTIYDQALLELLSDPQEPYTFGALLLFLEKIMGNEMLDVSSSERGGDMRGCDNVQGLLKRYALMELLAPGPPSQQQEESNTGHELCPNSNDEFKEDPSMTTAEADTLPTPESQSKSKPRRDVLPRILETYNTAKNEYMSLFNQSITTTTTITDQHTMAGDSMSRKKADAAKFLRDTAENVLDYLRSRELYASHPMVPELEANFKMAREKVVALSGGRKRRFEVDDGCDGSVYKRQRSPAVGERVRGQPARDRFLKYERSVGRQCEEICDRDRRSMSGSLLPRDVHAHPRAHFAPPPRRTVVRSVGEGGKPLEKDVARDGGSCERLQKKGIWIDRYRPS</sequence>
<comment type="caution">
    <text evidence="2">The sequence shown here is derived from an EMBL/GenBank/DDBJ whole genome shotgun (WGS) entry which is preliminary data.</text>
</comment>
<feature type="compositionally biased region" description="Basic and acidic residues" evidence="1">
    <location>
        <begin position="369"/>
        <end position="379"/>
    </location>
</feature>
<evidence type="ECO:0000313" key="3">
    <source>
        <dbReference type="Proteomes" id="UP000242877"/>
    </source>
</evidence>
<protein>
    <submittedName>
        <fullName evidence="2">Uncharacterized protein</fullName>
    </submittedName>
</protein>
<reference evidence="2 3" key="1">
    <citation type="journal article" date="2016" name="Genome Biol. Evol.">
        <title>Divergent and convergent evolution of fungal pathogenicity.</title>
        <authorList>
            <person name="Shang Y."/>
            <person name="Xiao G."/>
            <person name="Zheng P."/>
            <person name="Cen K."/>
            <person name="Zhan S."/>
            <person name="Wang C."/>
        </authorList>
    </citation>
    <scope>NUCLEOTIDE SEQUENCE [LARGE SCALE GENOMIC DNA]</scope>
    <source>
        <strain evidence="2 3">ARSEF 7405</strain>
    </source>
</reference>
<feature type="region of interest" description="Disordered" evidence="1">
    <location>
        <begin position="130"/>
        <end position="183"/>
    </location>
</feature>
<keyword evidence="3" id="KW-1185">Reference proteome</keyword>
<accession>A0A167YNT1</accession>
<organism evidence="2 3">
    <name type="scientific">Ascosphaera apis ARSEF 7405</name>
    <dbReference type="NCBI Taxonomy" id="392613"/>
    <lineage>
        <taxon>Eukaryota</taxon>
        <taxon>Fungi</taxon>
        <taxon>Dikarya</taxon>
        <taxon>Ascomycota</taxon>
        <taxon>Pezizomycotina</taxon>
        <taxon>Eurotiomycetes</taxon>
        <taxon>Eurotiomycetidae</taxon>
        <taxon>Onygenales</taxon>
        <taxon>Ascosphaeraceae</taxon>
        <taxon>Ascosphaera</taxon>
    </lineage>
</organism>
<evidence type="ECO:0000256" key="1">
    <source>
        <dbReference type="SAM" id="MobiDB-lite"/>
    </source>
</evidence>
<dbReference type="VEuPathDB" id="FungiDB:AAP_03278"/>
<dbReference type="EMBL" id="AZGZ01000013">
    <property type="protein sequence ID" value="KZZ91572.1"/>
    <property type="molecule type" value="Genomic_DNA"/>
</dbReference>
<proteinExistence type="predicted"/>
<dbReference type="Proteomes" id="UP000242877">
    <property type="component" value="Unassembled WGS sequence"/>
</dbReference>
<dbReference type="OrthoDB" id="5296805at2759"/>
<feature type="region of interest" description="Disordered" evidence="1">
    <location>
        <begin position="347"/>
        <end position="379"/>
    </location>
</feature>
<dbReference type="AlphaFoldDB" id="A0A167YNT1"/>
<feature type="compositionally biased region" description="Polar residues" evidence="1">
    <location>
        <begin position="158"/>
        <end position="175"/>
    </location>
</feature>